<dbReference type="Pfam" id="PF07992">
    <property type="entry name" value="Pyr_redox_2"/>
    <property type="match status" value="1"/>
</dbReference>
<gene>
    <name evidence="4" type="ORF">IAA21_10875</name>
</gene>
<dbReference type="GO" id="GO:0016491">
    <property type="term" value="F:oxidoreductase activity"/>
    <property type="evidence" value="ECO:0007669"/>
    <property type="project" value="UniProtKB-KW"/>
</dbReference>
<accession>A0A9D2IU29</accession>
<dbReference type="Proteomes" id="UP000824041">
    <property type="component" value="Unassembled WGS sequence"/>
</dbReference>
<dbReference type="InterPro" id="IPR036188">
    <property type="entry name" value="FAD/NAD-bd_sf"/>
</dbReference>
<protein>
    <submittedName>
        <fullName evidence="4">FAD-dependent oxidoreductase</fullName>
    </submittedName>
</protein>
<dbReference type="InterPro" id="IPR050097">
    <property type="entry name" value="Ferredoxin-NADP_redctase_2"/>
</dbReference>
<organism evidence="4 5">
    <name type="scientific">Candidatus Blautia faecigallinarum</name>
    <dbReference type="NCBI Taxonomy" id="2838488"/>
    <lineage>
        <taxon>Bacteria</taxon>
        <taxon>Bacillati</taxon>
        <taxon>Bacillota</taxon>
        <taxon>Clostridia</taxon>
        <taxon>Lachnospirales</taxon>
        <taxon>Lachnospiraceae</taxon>
        <taxon>Blautia</taxon>
    </lineage>
</organism>
<keyword evidence="2" id="KW-0560">Oxidoreductase</keyword>
<reference evidence="4" key="2">
    <citation type="submission" date="2021-04" db="EMBL/GenBank/DDBJ databases">
        <authorList>
            <person name="Gilroy R."/>
        </authorList>
    </citation>
    <scope>NUCLEOTIDE SEQUENCE</scope>
    <source>
        <strain evidence="4">14324</strain>
    </source>
</reference>
<dbReference type="PRINTS" id="PR00469">
    <property type="entry name" value="PNDRDTASEII"/>
</dbReference>
<name>A0A9D2IU29_9FIRM</name>
<keyword evidence="1" id="KW-0285">Flavoprotein</keyword>
<sequence length="300" mass="31675">MEKIIIIGAGPAGISAALYASRGNMDPLVLHHGPGALDKAEKIENYYGLEQPLSGKELMERGISQAKALGVRFVEAQVLGISGFDTFQVQTTAGTFEAEAVILSTGSSRKAPKIPGVKELEGKGVSYCAVCDAFFYRGKDVAVLGNSDFALHEAETLSNVAGNVTIYTDGEKPEFSREHTIPVNTMKIQSIQGEERVSGLKLEEDLSAQETGGEHQSFVPADGVFVAIGTAGSTEIARQMGAELTGQGNVKINEKMETTIPGLYAAGDCTGGLLQIAKAVYEGAQAGISAGQYVRQRNRS</sequence>
<dbReference type="Gene3D" id="3.50.50.60">
    <property type="entry name" value="FAD/NAD(P)-binding domain"/>
    <property type="match status" value="2"/>
</dbReference>
<evidence type="ECO:0000259" key="3">
    <source>
        <dbReference type="Pfam" id="PF07992"/>
    </source>
</evidence>
<comment type="caution">
    <text evidence="4">The sequence shown here is derived from an EMBL/GenBank/DDBJ whole genome shotgun (WGS) entry which is preliminary data.</text>
</comment>
<feature type="domain" description="FAD/NAD(P)-binding" evidence="3">
    <location>
        <begin position="3"/>
        <end position="283"/>
    </location>
</feature>
<evidence type="ECO:0000313" key="5">
    <source>
        <dbReference type="Proteomes" id="UP000824041"/>
    </source>
</evidence>
<dbReference type="EMBL" id="DXBU01000144">
    <property type="protein sequence ID" value="HIZ23281.1"/>
    <property type="molecule type" value="Genomic_DNA"/>
</dbReference>
<reference evidence="4" key="1">
    <citation type="journal article" date="2021" name="PeerJ">
        <title>Extensive microbial diversity within the chicken gut microbiome revealed by metagenomics and culture.</title>
        <authorList>
            <person name="Gilroy R."/>
            <person name="Ravi A."/>
            <person name="Getino M."/>
            <person name="Pursley I."/>
            <person name="Horton D.L."/>
            <person name="Alikhan N.F."/>
            <person name="Baker D."/>
            <person name="Gharbi K."/>
            <person name="Hall N."/>
            <person name="Watson M."/>
            <person name="Adriaenssens E.M."/>
            <person name="Foster-Nyarko E."/>
            <person name="Jarju S."/>
            <person name="Secka A."/>
            <person name="Antonio M."/>
            <person name="Oren A."/>
            <person name="Chaudhuri R.R."/>
            <person name="La Ragione R."/>
            <person name="Hildebrand F."/>
            <person name="Pallen M.J."/>
        </authorList>
    </citation>
    <scope>NUCLEOTIDE SEQUENCE</scope>
    <source>
        <strain evidence="4">14324</strain>
    </source>
</reference>
<dbReference type="AlphaFoldDB" id="A0A9D2IU29"/>
<dbReference type="PRINTS" id="PR00368">
    <property type="entry name" value="FADPNR"/>
</dbReference>
<dbReference type="InterPro" id="IPR023753">
    <property type="entry name" value="FAD/NAD-binding_dom"/>
</dbReference>
<dbReference type="PANTHER" id="PTHR48105">
    <property type="entry name" value="THIOREDOXIN REDUCTASE 1-RELATED-RELATED"/>
    <property type="match status" value="1"/>
</dbReference>
<evidence type="ECO:0000256" key="2">
    <source>
        <dbReference type="ARBA" id="ARBA00023002"/>
    </source>
</evidence>
<evidence type="ECO:0000313" key="4">
    <source>
        <dbReference type="EMBL" id="HIZ23281.1"/>
    </source>
</evidence>
<proteinExistence type="predicted"/>
<dbReference type="SUPFAM" id="SSF51905">
    <property type="entry name" value="FAD/NAD(P)-binding domain"/>
    <property type="match status" value="1"/>
</dbReference>
<evidence type="ECO:0000256" key="1">
    <source>
        <dbReference type="ARBA" id="ARBA00022630"/>
    </source>
</evidence>